<protein>
    <submittedName>
        <fullName evidence="2">Uncharacterized protein</fullName>
    </submittedName>
</protein>
<gene>
    <name evidence="2" type="ORF">B0T24DRAFT_683390</name>
</gene>
<dbReference type="Gene3D" id="2.160.20.10">
    <property type="entry name" value="Single-stranded right-handed beta-helix, Pectin lyase-like"/>
    <property type="match status" value="1"/>
</dbReference>
<feature type="region of interest" description="Disordered" evidence="1">
    <location>
        <begin position="190"/>
        <end position="220"/>
    </location>
</feature>
<evidence type="ECO:0000256" key="1">
    <source>
        <dbReference type="SAM" id="MobiDB-lite"/>
    </source>
</evidence>
<dbReference type="Proteomes" id="UP001287356">
    <property type="component" value="Unassembled WGS sequence"/>
</dbReference>
<comment type="caution">
    <text evidence="2">The sequence shown here is derived from an EMBL/GenBank/DDBJ whole genome shotgun (WGS) entry which is preliminary data.</text>
</comment>
<organism evidence="2 3">
    <name type="scientific">Lasiosphaeria ovina</name>
    <dbReference type="NCBI Taxonomy" id="92902"/>
    <lineage>
        <taxon>Eukaryota</taxon>
        <taxon>Fungi</taxon>
        <taxon>Dikarya</taxon>
        <taxon>Ascomycota</taxon>
        <taxon>Pezizomycotina</taxon>
        <taxon>Sordariomycetes</taxon>
        <taxon>Sordariomycetidae</taxon>
        <taxon>Sordariales</taxon>
        <taxon>Lasiosphaeriaceae</taxon>
        <taxon>Lasiosphaeria</taxon>
    </lineage>
</organism>
<reference evidence="2" key="1">
    <citation type="journal article" date="2023" name="Mol. Phylogenet. Evol.">
        <title>Genome-scale phylogeny and comparative genomics of the fungal order Sordariales.</title>
        <authorList>
            <person name="Hensen N."/>
            <person name="Bonometti L."/>
            <person name="Westerberg I."/>
            <person name="Brannstrom I.O."/>
            <person name="Guillou S."/>
            <person name="Cros-Aarteil S."/>
            <person name="Calhoun S."/>
            <person name="Haridas S."/>
            <person name="Kuo A."/>
            <person name="Mondo S."/>
            <person name="Pangilinan J."/>
            <person name="Riley R."/>
            <person name="LaButti K."/>
            <person name="Andreopoulos B."/>
            <person name="Lipzen A."/>
            <person name="Chen C."/>
            <person name="Yan M."/>
            <person name="Daum C."/>
            <person name="Ng V."/>
            <person name="Clum A."/>
            <person name="Steindorff A."/>
            <person name="Ohm R.A."/>
            <person name="Martin F."/>
            <person name="Silar P."/>
            <person name="Natvig D.O."/>
            <person name="Lalanne C."/>
            <person name="Gautier V."/>
            <person name="Ament-Velasquez S.L."/>
            <person name="Kruys A."/>
            <person name="Hutchinson M.I."/>
            <person name="Powell A.J."/>
            <person name="Barry K."/>
            <person name="Miller A.N."/>
            <person name="Grigoriev I.V."/>
            <person name="Debuchy R."/>
            <person name="Gladieux P."/>
            <person name="Hiltunen Thoren M."/>
            <person name="Johannesson H."/>
        </authorList>
    </citation>
    <scope>NUCLEOTIDE SEQUENCE</scope>
    <source>
        <strain evidence="2">CBS 958.72</strain>
    </source>
</reference>
<dbReference type="AlphaFoldDB" id="A0AAE0JVH8"/>
<evidence type="ECO:0000313" key="2">
    <source>
        <dbReference type="EMBL" id="KAK3364750.1"/>
    </source>
</evidence>
<accession>A0AAE0JVH8</accession>
<keyword evidence="3" id="KW-1185">Reference proteome</keyword>
<dbReference type="InterPro" id="IPR012334">
    <property type="entry name" value="Pectin_lyas_fold"/>
</dbReference>
<name>A0AAE0JVH8_9PEZI</name>
<reference evidence="2" key="2">
    <citation type="submission" date="2023-06" db="EMBL/GenBank/DDBJ databases">
        <authorList>
            <consortium name="Lawrence Berkeley National Laboratory"/>
            <person name="Haridas S."/>
            <person name="Hensen N."/>
            <person name="Bonometti L."/>
            <person name="Westerberg I."/>
            <person name="Brannstrom I.O."/>
            <person name="Guillou S."/>
            <person name="Cros-Aarteil S."/>
            <person name="Calhoun S."/>
            <person name="Kuo A."/>
            <person name="Mondo S."/>
            <person name="Pangilinan J."/>
            <person name="Riley R."/>
            <person name="Labutti K."/>
            <person name="Andreopoulos B."/>
            <person name="Lipzen A."/>
            <person name="Chen C."/>
            <person name="Yanf M."/>
            <person name="Daum C."/>
            <person name="Ng V."/>
            <person name="Clum A."/>
            <person name="Steindorff A."/>
            <person name="Ohm R."/>
            <person name="Martin F."/>
            <person name="Silar P."/>
            <person name="Natvig D."/>
            <person name="Lalanne C."/>
            <person name="Gautier V."/>
            <person name="Ament-Velasquez S.L."/>
            <person name="Kruys A."/>
            <person name="Hutchinson M.I."/>
            <person name="Powell A.J."/>
            <person name="Barry K."/>
            <person name="Miller A.N."/>
            <person name="Grigoriev I.V."/>
            <person name="Debuchy R."/>
            <person name="Gladieux P."/>
            <person name="Thoren M.H."/>
            <person name="Johannesson H."/>
        </authorList>
    </citation>
    <scope>NUCLEOTIDE SEQUENCE</scope>
    <source>
        <strain evidence="2">CBS 958.72</strain>
    </source>
</reference>
<sequence>MYMGHMQTETPYYQRAPNAAPYTIGRFPTDPSFGDCAGAAGFWKKELPAGLHGHRELPELHDGPVAVQPVHQGQHADVLFNDTTANGEVAAWLPLALALGGGDMGLGNGTTGAGSGDVYVDPGLWGSAKSCAPPCTYVLPPATLKTRTTIKFPPSTTRLEVGWTTTAMDLSNMPIPDGFTATVITPQPSVVPPPFVVTDSPDPSAKHPPNSRTITPKPWP</sequence>
<dbReference type="EMBL" id="JAULSN010000009">
    <property type="protein sequence ID" value="KAK3364750.1"/>
    <property type="molecule type" value="Genomic_DNA"/>
</dbReference>
<evidence type="ECO:0000313" key="3">
    <source>
        <dbReference type="Proteomes" id="UP001287356"/>
    </source>
</evidence>
<proteinExistence type="predicted"/>